<dbReference type="GO" id="GO:0009401">
    <property type="term" value="P:phosphoenolpyruvate-dependent sugar phosphotransferase system"/>
    <property type="evidence" value="ECO:0007669"/>
    <property type="project" value="InterPro"/>
</dbReference>
<dbReference type="Gene3D" id="1.10.10.10">
    <property type="entry name" value="Winged helix-like DNA-binding domain superfamily/Winged helix DNA-binding domain"/>
    <property type="match status" value="2"/>
</dbReference>
<keyword evidence="5" id="KW-0804">Transcription</keyword>
<dbReference type="EMBL" id="JAGTPX010000007">
    <property type="protein sequence ID" value="MBR8669715.1"/>
    <property type="molecule type" value="Genomic_DNA"/>
</dbReference>
<dbReference type="Pfam" id="PF05043">
    <property type="entry name" value="Mga"/>
    <property type="match status" value="1"/>
</dbReference>
<dbReference type="InterPro" id="IPR013196">
    <property type="entry name" value="HTH_11"/>
</dbReference>
<comment type="caution">
    <text evidence="8">The sequence shown here is derived from an EMBL/GenBank/DDBJ whole genome shotgun (WGS) entry which is preliminary data.</text>
</comment>
<evidence type="ECO:0000259" key="7">
    <source>
        <dbReference type="PROSITE" id="PS51372"/>
    </source>
</evidence>
<dbReference type="GO" id="GO:0008982">
    <property type="term" value="F:protein-N(PI)-phosphohistidine-sugar phosphotransferase activity"/>
    <property type="evidence" value="ECO:0007669"/>
    <property type="project" value="InterPro"/>
</dbReference>
<feature type="domain" description="PRD" evidence="7">
    <location>
        <begin position="298"/>
        <end position="407"/>
    </location>
</feature>
<dbReference type="InterPro" id="IPR036388">
    <property type="entry name" value="WH-like_DNA-bd_sf"/>
</dbReference>
<gene>
    <name evidence="8" type="ORF">KD144_09185</name>
</gene>
<evidence type="ECO:0000256" key="2">
    <source>
        <dbReference type="ARBA" id="ARBA00022737"/>
    </source>
</evidence>
<accession>A0A941GLS7</accession>
<sequence>MSQVINERHQNILTILRKEKRYVTAAELAASLKVSKKTIYRDIQQIIEANLMPFRIIKKESFGYYLEKIEETTLESETIVFDSPDERRLNLLLYLLSIAPCKTSIQKIAEKYIVSQSSILNDFKHIEKELKFYNLRLVRTNEGTFLRGDKLSIYRLMAVIIENYLTQMGDPFSQYDIPDSIKKVKVKNSNLLKIKKLLHEIQVKHDLSLDQPYYLTLFCSLLSIIEKQYNKLSLEEEIVFEEIDNSSNIYCICKDLIDELKKQFSIPLKLFDISSLYYILKAYKLNSRFLLNQDTEQYENEQVILLTNRLIARVTENSGYRFDTDDELLERLTLHMHAMIYRLSHRIYIINPIIKSIKANFANIFSLVKVSVKQLIEEGHCEKYITDEEIGYMTLYFQISYDDHFANQIPILIECTSGIGTSHLLSEKIRRTFPNIHIKKIIAQQRIKHTDYEDIELVISTVKTHSIIGKPTILVSPILNQEDKFKIDQFIKDYYNQQPIIDEK</sequence>
<evidence type="ECO:0000256" key="1">
    <source>
        <dbReference type="ARBA" id="ARBA00022679"/>
    </source>
</evidence>
<dbReference type="Pfam" id="PF00874">
    <property type="entry name" value="PRD"/>
    <property type="match status" value="1"/>
</dbReference>
<name>A0A941GLS7_NIACI</name>
<protein>
    <submittedName>
        <fullName evidence="8">HTH domain-containing protein</fullName>
    </submittedName>
</protein>
<dbReference type="AlphaFoldDB" id="A0A941GLS7"/>
<dbReference type="SUPFAM" id="SSF46785">
    <property type="entry name" value="Winged helix' DNA-binding domain"/>
    <property type="match status" value="1"/>
</dbReference>
<dbReference type="CDD" id="cd05568">
    <property type="entry name" value="PTS_IIB_bgl_like"/>
    <property type="match status" value="1"/>
</dbReference>
<evidence type="ECO:0000313" key="8">
    <source>
        <dbReference type="EMBL" id="MBR8669715.1"/>
    </source>
</evidence>
<dbReference type="InterPro" id="IPR013011">
    <property type="entry name" value="PTS_EIIB_2"/>
</dbReference>
<feature type="domain" description="PTS EIIB type-2" evidence="6">
    <location>
        <begin position="409"/>
        <end position="499"/>
    </location>
</feature>
<evidence type="ECO:0000256" key="5">
    <source>
        <dbReference type="ARBA" id="ARBA00023163"/>
    </source>
</evidence>
<dbReference type="Pfam" id="PF08279">
    <property type="entry name" value="HTH_11"/>
    <property type="match status" value="1"/>
</dbReference>
<dbReference type="SUPFAM" id="SSF63520">
    <property type="entry name" value="PTS-regulatory domain, PRD"/>
    <property type="match status" value="1"/>
</dbReference>
<dbReference type="InterPro" id="IPR050661">
    <property type="entry name" value="BglG_antiterminators"/>
</dbReference>
<proteinExistence type="predicted"/>
<dbReference type="InterPro" id="IPR036390">
    <property type="entry name" value="WH_DNA-bd_sf"/>
</dbReference>
<dbReference type="RefSeq" id="WP_212118536.1">
    <property type="nucleotide sequence ID" value="NZ_JAGTPX020000008.1"/>
</dbReference>
<evidence type="ECO:0000256" key="4">
    <source>
        <dbReference type="ARBA" id="ARBA00023159"/>
    </source>
</evidence>
<dbReference type="InterPro" id="IPR036095">
    <property type="entry name" value="PTS_EIIB-like_sf"/>
</dbReference>
<organism evidence="8">
    <name type="scientific">Niallia circulans</name>
    <name type="common">Bacillus circulans</name>
    <dbReference type="NCBI Taxonomy" id="1397"/>
    <lineage>
        <taxon>Bacteria</taxon>
        <taxon>Bacillati</taxon>
        <taxon>Bacillota</taxon>
        <taxon>Bacilli</taxon>
        <taxon>Bacillales</taxon>
        <taxon>Bacillaceae</taxon>
        <taxon>Niallia</taxon>
    </lineage>
</organism>
<dbReference type="SUPFAM" id="SSF52794">
    <property type="entry name" value="PTS system IIB component-like"/>
    <property type="match status" value="1"/>
</dbReference>
<dbReference type="PROSITE" id="PS51372">
    <property type="entry name" value="PRD_2"/>
    <property type="match status" value="1"/>
</dbReference>
<dbReference type="PROSITE" id="PS51099">
    <property type="entry name" value="PTS_EIIB_TYPE_2"/>
    <property type="match status" value="1"/>
</dbReference>
<dbReference type="Gene3D" id="1.10.1790.10">
    <property type="entry name" value="PRD domain"/>
    <property type="match status" value="1"/>
</dbReference>
<keyword evidence="1" id="KW-0808">Transferase</keyword>
<keyword evidence="2" id="KW-0677">Repeat</keyword>
<dbReference type="Gene3D" id="3.40.50.2300">
    <property type="match status" value="1"/>
</dbReference>
<dbReference type="PANTHER" id="PTHR30185">
    <property type="entry name" value="CRYPTIC BETA-GLUCOSIDE BGL OPERON ANTITERMINATOR"/>
    <property type="match status" value="1"/>
</dbReference>
<reference evidence="8" key="1">
    <citation type="submission" date="2021-04" db="EMBL/GenBank/DDBJ databases">
        <title>Genomic analysis of electroactive and textile dye degrading Bacillus circulans strain: DC10 isolated from constructed wetland-microbial fuel cells treating textile dye wastewaters.</title>
        <authorList>
            <person name="Patel D.U."/>
            <person name="Desai C.R."/>
        </authorList>
    </citation>
    <scope>NUCLEOTIDE SEQUENCE</scope>
    <source>
        <strain evidence="8">DC10</strain>
    </source>
</reference>
<keyword evidence="3" id="KW-0805">Transcription regulation</keyword>
<dbReference type="GO" id="GO:0006355">
    <property type="term" value="P:regulation of DNA-templated transcription"/>
    <property type="evidence" value="ECO:0007669"/>
    <property type="project" value="InterPro"/>
</dbReference>
<dbReference type="InterPro" id="IPR007737">
    <property type="entry name" value="Mga_HTH"/>
</dbReference>
<dbReference type="InterPro" id="IPR011608">
    <property type="entry name" value="PRD"/>
</dbReference>
<evidence type="ECO:0000256" key="3">
    <source>
        <dbReference type="ARBA" id="ARBA00023015"/>
    </source>
</evidence>
<evidence type="ECO:0000259" key="6">
    <source>
        <dbReference type="PROSITE" id="PS51099"/>
    </source>
</evidence>
<dbReference type="PANTHER" id="PTHR30185:SF18">
    <property type="entry name" value="TRANSCRIPTIONAL REGULATOR MTLR"/>
    <property type="match status" value="1"/>
</dbReference>
<dbReference type="InterPro" id="IPR036634">
    <property type="entry name" value="PRD_sf"/>
</dbReference>
<keyword evidence="4" id="KW-0010">Activator</keyword>